<dbReference type="PANTHER" id="PTHR11410">
    <property type="entry name" value="ATP SYNTHASE SUBUNIT A"/>
    <property type="match status" value="1"/>
</dbReference>
<reference evidence="13 14" key="1">
    <citation type="submission" date="2014-09" db="EMBL/GenBank/DDBJ databases">
        <title>High-quality draft genome sequence of Kocuria marina SO9-6, an actinobacterium isolated from a copper mine.</title>
        <authorList>
            <person name="Castro D.B."/>
            <person name="Pereira L.B."/>
            <person name="Silva M.V."/>
            <person name="Silva B.P."/>
            <person name="Zanardi B.R."/>
            <person name="Carlos C."/>
            <person name="Belgini D.R."/>
            <person name="Limache E.G."/>
            <person name="Lacerda G.V."/>
            <person name="Nery M.B."/>
            <person name="Gomes M.B."/>
            <person name="Souza S."/>
            <person name="Silva T.M."/>
            <person name="Rodrigues V.D."/>
            <person name="Paulino L.C."/>
            <person name="Vicentini R."/>
            <person name="Ferraz L.F."/>
            <person name="Ottoboni L.M."/>
        </authorList>
    </citation>
    <scope>NUCLEOTIDE SEQUENCE [LARGE SCALE GENOMIC DNA]</scope>
    <source>
        <strain evidence="13 14">SO9-6</strain>
    </source>
</reference>
<comment type="subcellular location">
    <subcellularLocation>
        <location evidence="11 12">Cell membrane</location>
        <topology evidence="11 12">Multi-pass membrane protein</topology>
    </subcellularLocation>
    <subcellularLocation>
        <location evidence="1">Membrane</location>
        <topology evidence="1">Multi-pass membrane protein</topology>
    </subcellularLocation>
</comment>
<feature type="transmembrane region" description="Helical" evidence="11">
    <location>
        <begin position="241"/>
        <end position="259"/>
    </location>
</feature>
<protein>
    <recommendedName>
        <fullName evidence="11 12">ATP synthase subunit a</fullName>
    </recommendedName>
    <alternativeName>
        <fullName evidence="11">ATP synthase F0 sector subunit a</fullName>
    </alternativeName>
    <alternativeName>
        <fullName evidence="11">F-ATPase subunit 6</fullName>
    </alternativeName>
</protein>
<evidence type="ECO:0000256" key="8">
    <source>
        <dbReference type="ARBA" id="ARBA00023065"/>
    </source>
</evidence>
<dbReference type="InterPro" id="IPR000568">
    <property type="entry name" value="ATP_synth_F0_asu"/>
</dbReference>
<keyword evidence="4 11" id="KW-0138">CF(0)</keyword>
<feature type="transmembrane region" description="Helical" evidence="11">
    <location>
        <begin position="35"/>
        <end position="54"/>
    </location>
</feature>
<comment type="caution">
    <text evidence="13">The sequence shown here is derived from an EMBL/GenBank/DDBJ whole genome shotgun (WGS) entry which is preliminary data.</text>
</comment>
<sequence>MNPALRIPAEFVAPSTEDAYLPPFFEVGSFAFGKHSLLILLSVVLIAAFFMYVVRRRALVPTKGQYLGEMGYGLVRNHLGRDIIGEKDFRPFVPLLFTFFFFILVNNLFGSIPVLQLPTFSHPGTAYVFAAVAYVVWVGVGIKRHGLGHFMAKMTMPPNVPKVLYIILIPLEFLSNMIIRPVTHALRVFATMFAGHMAIMVAAAFMAYLATEVGGVLGIGGSVFGLVLGLFIYFLEVLIQILQAYIFTLLFAVYVQGALQEGH</sequence>
<evidence type="ECO:0000256" key="2">
    <source>
        <dbReference type="ARBA" id="ARBA00006810"/>
    </source>
</evidence>
<dbReference type="PANTHER" id="PTHR11410:SF0">
    <property type="entry name" value="ATP SYNTHASE SUBUNIT A"/>
    <property type="match status" value="1"/>
</dbReference>
<dbReference type="NCBIfam" id="TIGR01131">
    <property type="entry name" value="ATP_synt_6_or_A"/>
    <property type="match status" value="1"/>
</dbReference>
<dbReference type="EMBL" id="JROM01000041">
    <property type="protein sequence ID" value="KHE74014.1"/>
    <property type="molecule type" value="Genomic_DNA"/>
</dbReference>
<evidence type="ECO:0000256" key="12">
    <source>
        <dbReference type="RuleBase" id="RU000483"/>
    </source>
</evidence>
<evidence type="ECO:0000256" key="11">
    <source>
        <dbReference type="HAMAP-Rule" id="MF_01393"/>
    </source>
</evidence>
<keyword evidence="7 11" id="KW-1133">Transmembrane helix</keyword>
<dbReference type="GO" id="GO:0005886">
    <property type="term" value="C:plasma membrane"/>
    <property type="evidence" value="ECO:0007669"/>
    <property type="project" value="UniProtKB-SubCell"/>
</dbReference>
<comment type="similarity">
    <text evidence="2 11 12">Belongs to the ATPase A chain family.</text>
</comment>
<evidence type="ECO:0000256" key="3">
    <source>
        <dbReference type="ARBA" id="ARBA00022448"/>
    </source>
</evidence>
<evidence type="ECO:0000256" key="7">
    <source>
        <dbReference type="ARBA" id="ARBA00022989"/>
    </source>
</evidence>
<feature type="transmembrane region" description="Helical" evidence="11">
    <location>
        <begin position="124"/>
        <end position="142"/>
    </location>
</feature>
<evidence type="ECO:0000313" key="13">
    <source>
        <dbReference type="EMBL" id="KHE74014.1"/>
    </source>
</evidence>
<accession>A0A0B0DFI2</accession>
<dbReference type="RefSeq" id="WP_035964665.1">
    <property type="nucleotide sequence ID" value="NZ_JROM01000041.1"/>
</dbReference>
<evidence type="ECO:0000256" key="6">
    <source>
        <dbReference type="ARBA" id="ARBA00022781"/>
    </source>
</evidence>
<dbReference type="InterPro" id="IPR035908">
    <property type="entry name" value="F0_ATP_A_sf"/>
</dbReference>
<dbReference type="GO" id="GO:0046933">
    <property type="term" value="F:proton-transporting ATP synthase activity, rotational mechanism"/>
    <property type="evidence" value="ECO:0007669"/>
    <property type="project" value="UniProtKB-UniRule"/>
</dbReference>
<evidence type="ECO:0000256" key="5">
    <source>
        <dbReference type="ARBA" id="ARBA00022692"/>
    </source>
</evidence>
<dbReference type="Proteomes" id="UP000030664">
    <property type="component" value="Unassembled WGS sequence"/>
</dbReference>
<evidence type="ECO:0000256" key="10">
    <source>
        <dbReference type="ARBA" id="ARBA00023310"/>
    </source>
</evidence>
<keyword evidence="8 11" id="KW-0406">Ion transport</keyword>
<feature type="transmembrane region" description="Helical" evidence="11">
    <location>
        <begin position="92"/>
        <end position="112"/>
    </location>
</feature>
<organism evidence="13 14">
    <name type="scientific">Kocuria marina</name>
    <dbReference type="NCBI Taxonomy" id="223184"/>
    <lineage>
        <taxon>Bacteria</taxon>
        <taxon>Bacillati</taxon>
        <taxon>Actinomycetota</taxon>
        <taxon>Actinomycetes</taxon>
        <taxon>Micrococcales</taxon>
        <taxon>Micrococcaceae</taxon>
        <taxon>Kocuria</taxon>
    </lineage>
</organism>
<evidence type="ECO:0000313" key="14">
    <source>
        <dbReference type="Proteomes" id="UP000030664"/>
    </source>
</evidence>
<dbReference type="HAMAP" id="MF_01393">
    <property type="entry name" value="ATP_synth_a_bact"/>
    <property type="match status" value="1"/>
</dbReference>
<name>A0A0B0DFI2_9MICC</name>
<comment type="function">
    <text evidence="11 12">Key component of the proton channel; it plays a direct role in the translocation of protons across the membrane.</text>
</comment>
<dbReference type="CDD" id="cd00310">
    <property type="entry name" value="ATP-synt_Fo_a_6"/>
    <property type="match status" value="1"/>
</dbReference>
<dbReference type="Gene3D" id="1.20.120.220">
    <property type="entry name" value="ATP synthase, F0 complex, subunit A"/>
    <property type="match status" value="1"/>
</dbReference>
<feature type="transmembrane region" description="Helical" evidence="11">
    <location>
        <begin position="216"/>
        <end position="235"/>
    </location>
</feature>
<keyword evidence="10 11" id="KW-0066">ATP synthesis</keyword>
<evidence type="ECO:0000256" key="1">
    <source>
        <dbReference type="ARBA" id="ARBA00004141"/>
    </source>
</evidence>
<gene>
    <name evidence="11" type="primary">atpB</name>
    <name evidence="13" type="ORF">AS25_09615</name>
</gene>
<dbReference type="PRINTS" id="PR00123">
    <property type="entry name" value="ATPASEA"/>
</dbReference>
<evidence type="ECO:0000256" key="9">
    <source>
        <dbReference type="ARBA" id="ARBA00023136"/>
    </source>
</evidence>
<evidence type="ECO:0000256" key="4">
    <source>
        <dbReference type="ARBA" id="ARBA00022547"/>
    </source>
</evidence>
<dbReference type="AlphaFoldDB" id="A0A0B0DFI2"/>
<dbReference type="SUPFAM" id="SSF81336">
    <property type="entry name" value="F1F0 ATP synthase subunit A"/>
    <property type="match status" value="1"/>
</dbReference>
<keyword evidence="5 11" id="KW-0812">Transmembrane</keyword>
<keyword evidence="9 11" id="KW-0472">Membrane</keyword>
<proteinExistence type="inferred from homology"/>
<keyword evidence="3 11" id="KW-0813">Transport</keyword>
<dbReference type="eggNOG" id="COG0356">
    <property type="taxonomic scope" value="Bacteria"/>
</dbReference>
<feature type="transmembrane region" description="Helical" evidence="11">
    <location>
        <begin position="188"/>
        <end position="209"/>
    </location>
</feature>
<dbReference type="Pfam" id="PF00119">
    <property type="entry name" value="ATP-synt_A"/>
    <property type="match status" value="1"/>
</dbReference>
<dbReference type="GO" id="GO:0045259">
    <property type="term" value="C:proton-transporting ATP synthase complex"/>
    <property type="evidence" value="ECO:0007669"/>
    <property type="project" value="UniProtKB-KW"/>
</dbReference>
<keyword evidence="6 11" id="KW-0375">Hydrogen ion transport</keyword>
<dbReference type="STRING" id="223184.AS25_09615"/>
<dbReference type="InterPro" id="IPR045083">
    <property type="entry name" value="ATP_synth_F0_asu_bact/mt"/>
</dbReference>
<keyword evidence="11" id="KW-1003">Cell membrane</keyword>